<feature type="binding site" evidence="11">
    <location>
        <begin position="297"/>
        <end position="301"/>
    </location>
    <ligand>
        <name>FMN</name>
        <dbReference type="ChEBI" id="CHEBI:58210"/>
    </ligand>
</feature>
<evidence type="ECO:0000256" key="12">
    <source>
        <dbReference type="RuleBase" id="RU000605"/>
    </source>
</evidence>
<comment type="function">
    <text evidence="11">Catalyzes the anti-1,4-elimination of the C-3 phosphate and the C-6 proR hydrogen from 5-enolpyruvylshikimate-3-phosphate (EPSP) to yield chorismate, which is the branch point compound that serves as the starting substrate for the three terminal pathways of aromatic amino acid biosynthesis. This reaction introduces a second double bond into the aromatic ring system.</text>
</comment>
<comment type="caution">
    <text evidence="11">Lacks conserved residue(s) required for the propagation of feature annotation.</text>
</comment>
<evidence type="ECO:0000256" key="6">
    <source>
        <dbReference type="ARBA" id="ARBA00022643"/>
    </source>
</evidence>
<evidence type="ECO:0000256" key="4">
    <source>
        <dbReference type="ARBA" id="ARBA00022605"/>
    </source>
</evidence>
<dbReference type="GO" id="GO:0005829">
    <property type="term" value="C:cytosol"/>
    <property type="evidence" value="ECO:0007669"/>
    <property type="project" value="TreeGrafter"/>
</dbReference>
<dbReference type="FunFam" id="3.60.150.10:FF:000002">
    <property type="entry name" value="Chorismate synthase"/>
    <property type="match status" value="1"/>
</dbReference>
<keyword evidence="7 11" id="KW-0274">FAD</keyword>
<feature type="binding site" evidence="11">
    <location>
        <position position="324"/>
    </location>
    <ligand>
        <name>FMN</name>
        <dbReference type="ChEBI" id="CHEBI:58210"/>
    </ligand>
</feature>
<dbReference type="PANTHER" id="PTHR21085">
    <property type="entry name" value="CHORISMATE SYNTHASE"/>
    <property type="match status" value="1"/>
</dbReference>
<evidence type="ECO:0000256" key="2">
    <source>
        <dbReference type="ARBA" id="ARBA00008014"/>
    </source>
</evidence>
<dbReference type="PROSITE" id="PS00789">
    <property type="entry name" value="CHORISMATE_SYNTHASE_3"/>
    <property type="match status" value="1"/>
</dbReference>
<proteinExistence type="inferred from homology"/>
<comment type="catalytic activity">
    <reaction evidence="11 12">
        <text>5-O-(1-carboxyvinyl)-3-phosphoshikimate = chorismate + phosphate</text>
        <dbReference type="Rhea" id="RHEA:21020"/>
        <dbReference type="ChEBI" id="CHEBI:29748"/>
        <dbReference type="ChEBI" id="CHEBI:43474"/>
        <dbReference type="ChEBI" id="CHEBI:57701"/>
        <dbReference type="EC" id="4.2.3.5"/>
    </reaction>
</comment>
<dbReference type="GO" id="GO:0004107">
    <property type="term" value="F:chorismate synthase activity"/>
    <property type="evidence" value="ECO:0007669"/>
    <property type="project" value="UniProtKB-UniRule"/>
</dbReference>
<dbReference type="NCBIfam" id="NF003793">
    <property type="entry name" value="PRK05382.1"/>
    <property type="match status" value="1"/>
</dbReference>
<gene>
    <name evidence="11" type="primary">aroC</name>
    <name evidence="13" type="ORF">ENM78_05660</name>
</gene>
<comment type="caution">
    <text evidence="13">The sequence shown here is derived from an EMBL/GenBank/DDBJ whole genome shotgun (WGS) entry which is preliminary data.</text>
</comment>
<protein>
    <recommendedName>
        <fullName evidence="3 11">Chorismate synthase</fullName>
        <shortName evidence="11">CS</shortName>
        <ecNumber evidence="3 11">4.2.3.5</ecNumber>
    </recommendedName>
    <alternativeName>
        <fullName evidence="11">5-enolpyruvylshikimate-3-phosphate phospholyase</fullName>
    </alternativeName>
</protein>
<dbReference type="AlphaFoldDB" id="A0A7J3ZLC7"/>
<keyword evidence="6 11" id="KW-0288">FMN</keyword>
<feature type="binding site" evidence="11">
    <location>
        <position position="282"/>
    </location>
    <ligand>
        <name>FMN</name>
        <dbReference type="ChEBI" id="CHEBI:58210"/>
    </ligand>
</feature>
<dbReference type="CDD" id="cd07304">
    <property type="entry name" value="Chorismate_synthase"/>
    <property type="match status" value="1"/>
</dbReference>
<name>A0A7J3ZLC7_9CREN</name>
<dbReference type="EMBL" id="DRZC01000077">
    <property type="protein sequence ID" value="HHQ80916.1"/>
    <property type="molecule type" value="Genomic_DNA"/>
</dbReference>
<comment type="cofactor">
    <cofactor evidence="11 12">
        <name>FMNH2</name>
        <dbReference type="ChEBI" id="CHEBI:57618"/>
    </cofactor>
    <text evidence="11 12">Reduced FMN (FMNH(2)).</text>
</comment>
<dbReference type="Pfam" id="PF01264">
    <property type="entry name" value="Chorismate_synt"/>
    <property type="match status" value="1"/>
</dbReference>
<comment type="pathway">
    <text evidence="1 11 12">Metabolic intermediate biosynthesis; chorismate biosynthesis; chorismate from D-erythrose 4-phosphate and phosphoenolpyruvate: step 7/7.</text>
</comment>
<evidence type="ECO:0000313" key="13">
    <source>
        <dbReference type="EMBL" id="HHQ80916.1"/>
    </source>
</evidence>
<evidence type="ECO:0000256" key="11">
    <source>
        <dbReference type="HAMAP-Rule" id="MF_00300"/>
    </source>
</evidence>
<dbReference type="NCBIfam" id="TIGR00033">
    <property type="entry name" value="aroC"/>
    <property type="match status" value="1"/>
</dbReference>
<accession>A0A7J3ZLC7</accession>
<dbReference type="EC" id="4.2.3.5" evidence="3 11"/>
<dbReference type="GO" id="GO:0009073">
    <property type="term" value="P:aromatic amino acid family biosynthetic process"/>
    <property type="evidence" value="ECO:0007669"/>
    <property type="project" value="UniProtKB-KW"/>
</dbReference>
<keyword evidence="8 11" id="KW-0521">NADP</keyword>
<keyword evidence="4 11" id="KW-0028">Amino-acid biosynthesis</keyword>
<dbReference type="PANTHER" id="PTHR21085:SF0">
    <property type="entry name" value="CHORISMATE SYNTHASE"/>
    <property type="match status" value="1"/>
</dbReference>
<dbReference type="UniPathway" id="UPA00053">
    <property type="reaction ID" value="UER00090"/>
</dbReference>
<evidence type="ECO:0000256" key="8">
    <source>
        <dbReference type="ARBA" id="ARBA00022857"/>
    </source>
</evidence>
<evidence type="ECO:0000256" key="3">
    <source>
        <dbReference type="ARBA" id="ARBA00013036"/>
    </source>
</evidence>
<dbReference type="GO" id="GO:0008652">
    <property type="term" value="P:amino acid biosynthetic process"/>
    <property type="evidence" value="ECO:0007669"/>
    <property type="project" value="UniProtKB-KW"/>
</dbReference>
<dbReference type="Gene3D" id="3.60.150.10">
    <property type="entry name" value="Chorismate synthase AroC"/>
    <property type="match status" value="1"/>
</dbReference>
<evidence type="ECO:0000256" key="7">
    <source>
        <dbReference type="ARBA" id="ARBA00022827"/>
    </source>
</evidence>
<keyword evidence="10 11" id="KW-0456">Lyase</keyword>
<evidence type="ECO:0000256" key="9">
    <source>
        <dbReference type="ARBA" id="ARBA00023141"/>
    </source>
</evidence>
<dbReference type="GO" id="GO:0010181">
    <property type="term" value="F:FMN binding"/>
    <property type="evidence" value="ECO:0007669"/>
    <property type="project" value="TreeGrafter"/>
</dbReference>
<reference evidence="13" key="1">
    <citation type="journal article" date="2020" name="mSystems">
        <title>Genome- and Community-Level Interaction Insights into Carbon Utilization and Element Cycling Functions of Hydrothermarchaeota in Hydrothermal Sediment.</title>
        <authorList>
            <person name="Zhou Z."/>
            <person name="Liu Y."/>
            <person name="Xu W."/>
            <person name="Pan J."/>
            <person name="Luo Z.H."/>
            <person name="Li M."/>
        </authorList>
    </citation>
    <scope>NUCLEOTIDE SEQUENCE [LARGE SCALE GENOMIC DNA]</scope>
    <source>
        <strain evidence="13">SpSt-1116</strain>
    </source>
</reference>
<organism evidence="13">
    <name type="scientific">Fervidicoccus fontis</name>
    <dbReference type="NCBI Taxonomy" id="683846"/>
    <lineage>
        <taxon>Archaea</taxon>
        <taxon>Thermoproteota</taxon>
        <taxon>Thermoprotei</taxon>
        <taxon>Fervidicoccales</taxon>
        <taxon>Fervidicoccaceae</taxon>
        <taxon>Fervidicoccus</taxon>
    </lineage>
</organism>
<dbReference type="InterPro" id="IPR035904">
    <property type="entry name" value="Chorismate_synth_AroC_sf"/>
</dbReference>
<dbReference type="PROSITE" id="PS00787">
    <property type="entry name" value="CHORISMATE_SYNTHASE_1"/>
    <property type="match status" value="1"/>
</dbReference>
<sequence length="359" mass="38760">MGTLFRVSVFGESHGSGVGALVEGCPPGLEITEEEINRELERRRPGGPLRSPRREEDRVRILSGVFNNHTTGAPIALFIENVDVDSTFYEKIRNTPRPGHADLVARIKYRGFNDYRGGGILSGRITAGMVAAGCIAKKLLEKHGIRVYSYIKRIGNIEADVSPELIEGLKSILEESPVYCPDAKASKEMIRLVRSVAGRGDSIGGTVETVVLNLPVGLGEPPLDTLDGDIAKAVFIIPGVKGIEFGAGFKLAEMRGSEANDEWVVREGRIVAATNNAGGIVGGMSTGSPLVFRVVFKPTPTIRKPLRTVELTTLKPTVVRGSGRHDPCIAIRGVPVVEAVTSIVIADHLLRWLSWKNLD</sequence>
<dbReference type="InterPro" id="IPR020541">
    <property type="entry name" value="Chorismate_synthase_CS"/>
</dbReference>
<dbReference type="PIRSF" id="PIRSF001456">
    <property type="entry name" value="Chorismate_synth"/>
    <property type="match status" value="1"/>
</dbReference>
<feature type="binding site" evidence="11">
    <location>
        <position position="43"/>
    </location>
    <ligand>
        <name>NADP(+)</name>
        <dbReference type="ChEBI" id="CHEBI:58349"/>
    </ligand>
</feature>
<keyword evidence="9 11" id="KW-0057">Aromatic amino acid biosynthesis</keyword>
<dbReference type="HAMAP" id="MF_00300">
    <property type="entry name" value="Chorismate_synth"/>
    <property type="match status" value="1"/>
</dbReference>
<dbReference type="SUPFAM" id="SSF103263">
    <property type="entry name" value="Chorismate synthase, AroC"/>
    <property type="match status" value="1"/>
</dbReference>
<keyword evidence="5 11" id="KW-0285">Flavoprotein</keyword>
<dbReference type="InterPro" id="IPR000453">
    <property type="entry name" value="Chorismate_synth"/>
</dbReference>
<dbReference type="GO" id="GO:0009423">
    <property type="term" value="P:chorismate biosynthetic process"/>
    <property type="evidence" value="ECO:0007669"/>
    <property type="project" value="UniProtKB-UniRule"/>
</dbReference>
<evidence type="ECO:0000256" key="1">
    <source>
        <dbReference type="ARBA" id="ARBA00005044"/>
    </source>
</evidence>
<evidence type="ECO:0000256" key="5">
    <source>
        <dbReference type="ARBA" id="ARBA00022630"/>
    </source>
</evidence>
<evidence type="ECO:0000256" key="10">
    <source>
        <dbReference type="ARBA" id="ARBA00023239"/>
    </source>
</evidence>
<comment type="similarity">
    <text evidence="2 11 12">Belongs to the chorismate synthase family.</text>
</comment>